<dbReference type="AlphaFoldDB" id="A0A2V4E132"/>
<proteinExistence type="predicted"/>
<protein>
    <submittedName>
        <fullName evidence="1">Uncharacterized protein</fullName>
    </submittedName>
</protein>
<dbReference type="RefSeq" id="WP_110423340.1">
    <property type="nucleotide sequence ID" value="NZ_QGLP01000005.1"/>
</dbReference>
<reference evidence="1 2" key="1">
    <citation type="submission" date="2018-05" db="EMBL/GenBank/DDBJ databases">
        <title>Reference genomes for bee gut microbiota database.</title>
        <authorList>
            <person name="Ellegaard K.M."/>
        </authorList>
    </citation>
    <scope>NUCLEOTIDE SEQUENCE [LARGE SCALE GENOMIC DNA]</scope>
    <source>
        <strain evidence="1 2">ESL0177</strain>
    </source>
</reference>
<comment type="caution">
    <text evidence="1">The sequence shown here is derived from an EMBL/GenBank/DDBJ whole genome shotgun (WGS) entry which is preliminary data.</text>
</comment>
<sequence>MIKYNQAFKNNYLIDLESNLALPSTLMELINDGFVKHSEGCVFFKKLQLQDSINKNSNFFDKTEIECWYNKIRLSNYIDEHLNLFAPKFAFEVLKRLNEVFFDSKFELIISYDFFESDLDIIIKLHTIRKEEISYINIDKLDNFDEPILVIRN</sequence>
<gene>
    <name evidence="1" type="ORF">DKK79_06185</name>
</gene>
<accession>A0A2V4E132</accession>
<dbReference type="Proteomes" id="UP000247483">
    <property type="component" value="Unassembled WGS sequence"/>
</dbReference>
<dbReference type="EMBL" id="QGLP01000005">
    <property type="protein sequence ID" value="PXZ03964.1"/>
    <property type="molecule type" value="Genomic_DNA"/>
</dbReference>
<evidence type="ECO:0000313" key="1">
    <source>
        <dbReference type="EMBL" id="PXZ03964.1"/>
    </source>
</evidence>
<organism evidence="1 2">
    <name type="scientific">Gilliamella apicola</name>
    <dbReference type="NCBI Taxonomy" id="1196095"/>
    <lineage>
        <taxon>Bacteria</taxon>
        <taxon>Pseudomonadati</taxon>
        <taxon>Pseudomonadota</taxon>
        <taxon>Gammaproteobacteria</taxon>
        <taxon>Orbales</taxon>
        <taxon>Orbaceae</taxon>
        <taxon>Gilliamella</taxon>
    </lineage>
</organism>
<evidence type="ECO:0000313" key="2">
    <source>
        <dbReference type="Proteomes" id="UP000247483"/>
    </source>
</evidence>
<name>A0A2V4E132_9GAMM</name>